<dbReference type="SMART" id="SM00530">
    <property type="entry name" value="HTH_XRE"/>
    <property type="match status" value="1"/>
</dbReference>
<keyword evidence="1" id="KW-0805">Transcription regulation</keyword>
<reference evidence="5 6" key="1">
    <citation type="journal article" date="2013" name="Genome Biol. Evol.">
        <title>Genomic Diversity of "Deep Ecotype" Alteromonas macleodii Isolates: Evidence for Pan-Mediterranean Clonal Frames.</title>
        <authorList>
            <person name="Lopez-Perez M."/>
            <person name="Gonzaga A."/>
            <person name="Rodriguez-Valera F."/>
        </authorList>
    </citation>
    <scope>NUCLEOTIDE SEQUENCE [LARGE SCALE GENOMIC DNA]</scope>
    <source>
        <strain evidence="6">'English Channel 615'</strain>
    </source>
</reference>
<dbReference type="PATRIC" id="fig|1300253.3.peg.736"/>
<dbReference type="InterPro" id="IPR014710">
    <property type="entry name" value="RmlC-like_jellyroll"/>
</dbReference>
<evidence type="ECO:0000313" key="5">
    <source>
        <dbReference type="EMBL" id="AGP76999.1"/>
    </source>
</evidence>
<dbReference type="Gene3D" id="2.60.120.10">
    <property type="entry name" value="Jelly Rolls"/>
    <property type="match status" value="1"/>
</dbReference>
<evidence type="ECO:0000256" key="3">
    <source>
        <dbReference type="ARBA" id="ARBA00023163"/>
    </source>
</evidence>
<evidence type="ECO:0000259" key="4">
    <source>
        <dbReference type="PROSITE" id="PS50943"/>
    </source>
</evidence>
<dbReference type="EMBL" id="CP004846">
    <property type="protein sequence ID" value="AGP76999.1"/>
    <property type="molecule type" value="Genomic_DNA"/>
</dbReference>
<organism evidence="5 6">
    <name type="scientific">Alteromonas mediterranea 615</name>
    <dbReference type="NCBI Taxonomy" id="1300253"/>
    <lineage>
        <taxon>Bacteria</taxon>
        <taxon>Pseudomonadati</taxon>
        <taxon>Pseudomonadota</taxon>
        <taxon>Gammaproteobacteria</taxon>
        <taxon>Alteromonadales</taxon>
        <taxon>Alteromonadaceae</taxon>
        <taxon>Alteromonas/Salinimonas group</taxon>
        <taxon>Alteromonas</taxon>
    </lineage>
</organism>
<dbReference type="InterPro" id="IPR001387">
    <property type="entry name" value="Cro/C1-type_HTH"/>
</dbReference>
<dbReference type="BioCyc" id="AMAC1300253:G12YX-576-MONOMER"/>
<dbReference type="GO" id="GO:0005829">
    <property type="term" value="C:cytosol"/>
    <property type="evidence" value="ECO:0007669"/>
    <property type="project" value="TreeGrafter"/>
</dbReference>
<keyword evidence="3" id="KW-0804">Transcription</keyword>
<dbReference type="GO" id="GO:0003700">
    <property type="term" value="F:DNA-binding transcription factor activity"/>
    <property type="evidence" value="ECO:0007669"/>
    <property type="project" value="TreeGrafter"/>
</dbReference>
<dbReference type="PROSITE" id="PS50943">
    <property type="entry name" value="HTH_CROC1"/>
    <property type="match status" value="1"/>
</dbReference>
<feature type="domain" description="HTH cro/C1-type" evidence="4">
    <location>
        <begin position="40"/>
        <end position="94"/>
    </location>
</feature>
<accession>S5ACC6</accession>
<evidence type="ECO:0000313" key="6">
    <source>
        <dbReference type="Proteomes" id="UP000014909"/>
    </source>
</evidence>
<sequence length="208" mass="23003">MCVIAHNCFINIRDEVKGLHYMTKANAQPSAISKSIAQHLQSVRTGRGLSLDKTAKLTGVSKAMLGQIERGESSPTIATLWKIATGLACSFSSFLSGDETAPTSQHADDKFANDPNVTIKTLFPFNAVTQFEMFELCLKDFHEQHSSAHQIGVTEHIHVLQGKLGVLQDGQWQAYQAQEQCILHADQPHGYRDEVGETRFVVVIHYPV</sequence>
<gene>
    <name evidence="5" type="ORF">I633_03575</name>
</gene>
<dbReference type="InterPro" id="IPR050807">
    <property type="entry name" value="TransReg_Diox_bact_type"/>
</dbReference>
<dbReference type="Proteomes" id="UP000014909">
    <property type="component" value="Chromosome"/>
</dbReference>
<evidence type="ECO:0000256" key="1">
    <source>
        <dbReference type="ARBA" id="ARBA00023015"/>
    </source>
</evidence>
<dbReference type="AlphaFoldDB" id="S5ACC6"/>
<dbReference type="InterPro" id="IPR010982">
    <property type="entry name" value="Lambda_DNA-bd_dom_sf"/>
</dbReference>
<dbReference type="PANTHER" id="PTHR46797:SF23">
    <property type="entry name" value="HTH-TYPE TRANSCRIPTIONAL REGULATOR SUTR"/>
    <property type="match status" value="1"/>
</dbReference>
<name>S5ACC6_9ALTE</name>
<dbReference type="SUPFAM" id="SSF47413">
    <property type="entry name" value="lambda repressor-like DNA-binding domains"/>
    <property type="match status" value="1"/>
</dbReference>
<dbReference type="CDD" id="cd00093">
    <property type="entry name" value="HTH_XRE"/>
    <property type="match status" value="1"/>
</dbReference>
<dbReference type="InterPro" id="IPR011051">
    <property type="entry name" value="RmlC_Cupin_sf"/>
</dbReference>
<protein>
    <submittedName>
        <fullName evidence="5">Transcriptional regulator</fullName>
    </submittedName>
</protein>
<dbReference type="KEGG" id="amh:I633_03575"/>
<dbReference type="CDD" id="cd02209">
    <property type="entry name" value="cupin_XRE_C"/>
    <property type="match status" value="1"/>
</dbReference>
<dbReference type="Pfam" id="PF01381">
    <property type="entry name" value="HTH_3"/>
    <property type="match status" value="1"/>
</dbReference>
<dbReference type="GO" id="GO:0003677">
    <property type="term" value="F:DNA binding"/>
    <property type="evidence" value="ECO:0007669"/>
    <property type="project" value="UniProtKB-KW"/>
</dbReference>
<proteinExistence type="predicted"/>
<dbReference type="SUPFAM" id="SSF51182">
    <property type="entry name" value="RmlC-like cupins"/>
    <property type="match status" value="1"/>
</dbReference>
<dbReference type="PANTHER" id="PTHR46797">
    <property type="entry name" value="HTH-TYPE TRANSCRIPTIONAL REGULATOR"/>
    <property type="match status" value="1"/>
</dbReference>
<keyword evidence="2" id="KW-0238">DNA-binding</keyword>
<evidence type="ECO:0000256" key="2">
    <source>
        <dbReference type="ARBA" id="ARBA00023125"/>
    </source>
</evidence>
<dbReference type="HOGENOM" id="CLU_085376_5_0_6"/>
<dbReference type="Gene3D" id="1.10.260.40">
    <property type="entry name" value="lambda repressor-like DNA-binding domains"/>
    <property type="match status" value="1"/>
</dbReference>